<feature type="compositionally biased region" description="Basic and acidic residues" evidence="5">
    <location>
        <begin position="385"/>
        <end position="406"/>
    </location>
</feature>
<sequence>MADLFKNLFGGSKDAAAQPAADPNADFADFASGATAASPVDNTAAAAAAAATAAAAGSSAPAVPWTAWYNVHERHSLSEFKSEGLVLIVGLVILVVHLIGSRVNRNKAKAWMRAHTPTLTSQFALVGFSGIPNMDDGDRVNADSLLKEMSLFEFATYATGRQNIAFADFKITLQKRFNPFISIIETVASFFWESTFPAPTDTVEAFIYPFDGKESQTVPSIPGASEVAGRGSRAGTGSSSTYDSFVWALVNKSGMQQLRETRYDLSLTSTKDNSQLPSWLTVMAESAEITNTLLTPELIAAVESAGELFDYLIVTDQPDSRPKTLGESSPSKRVLLKYRVPASNDYAGLIPLVDYAVRMPDQLVQSARFRPEVLRKVRATRDHMSKELRKAAEEEKNEERLLEREKAKKAKRDAELAALDAKAQKKYLEREREREQRKSQKKQTTRG</sequence>
<dbReference type="OrthoDB" id="10039147at2759"/>
<dbReference type="RefSeq" id="XP_035319959.1">
    <property type="nucleotide sequence ID" value="XM_035464249.1"/>
</dbReference>
<evidence type="ECO:0000313" key="6">
    <source>
        <dbReference type="EMBL" id="KAF4121307.1"/>
    </source>
</evidence>
<organism evidence="6 7">
    <name type="scientific">Geosmithia morbida</name>
    <dbReference type="NCBI Taxonomy" id="1094350"/>
    <lineage>
        <taxon>Eukaryota</taxon>
        <taxon>Fungi</taxon>
        <taxon>Dikarya</taxon>
        <taxon>Ascomycota</taxon>
        <taxon>Pezizomycotina</taxon>
        <taxon>Sordariomycetes</taxon>
        <taxon>Hypocreomycetidae</taxon>
        <taxon>Hypocreales</taxon>
        <taxon>Bionectriaceae</taxon>
        <taxon>Geosmithia</taxon>
    </lineage>
</organism>
<feature type="region of interest" description="Disordered" evidence="5">
    <location>
        <begin position="385"/>
        <end position="447"/>
    </location>
</feature>
<feature type="compositionally biased region" description="Low complexity" evidence="5">
    <location>
        <begin position="228"/>
        <end position="239"/>
    </location>
</feature>
<dbReference type="GO" id="GO:0005509">
    <property type="term" value="F:calcium ion binding"/>
    <property type="evidence" value="ECO:0007669"/>
    <property type="project" value="InterPro"/>
</dbReference>
<keyword evidence="2" id="KW-0812">Transmembrane</keyword>
<keyword evidence="3" id="KW-1133">Transmembrane helix</keyword>
<evidence type="ECO:0000256" key="2">
    <source>
        <dbReference type="ARBA" id="ARBA00022692"/>
    </source>
</evidence>
<dbReference type="Pfam" id="PF07946">
    <property type="entry name" value="CCDC47"/>
    <property type="match status" value="1"/>
</dbReference>
<name>A0A9P5D071_9HYPO</name>
<dbReference type="Proteomes" id="UP000749293">
    <property type="component" value="Unassembled WGS sequence"/>
</dbReference>
<evidence type="ECO:0000256" key="5">
    <source>
        <dbReference type="SAM" id="MobiDB-lite"/>
    </source>
</evidence>
<evidence type="ECO:0000256" key="3">
    <source>
        <dbReference type="ARBA" id="ARBA00022989"/>
    </source>
</evidence>
<dbReference type="InterPro" id="IPR012879">
    <property type="entry name" value="CCDC47"/>
</dbReference>
<dbReference type="GeneID" id="55968499"/>
<comment type="subcellular location">
    <subcellularLocation>
        <location evidence="1">Membrane</location>
        <topology evidence="1">Single-pass membrane protein</topology>
    </subcellularLocation>
</comment>
<proteinExistence type="predicted"/>
<gene>
    <name evidence="6" type="ORF">GMORB2_2269</name>
</gene>
<evidence type="ECO:0000256" key="4">
    <source>
        <dbReference type="ARBA" id="ARBA00023136"/>
    </source>
</evidence>
<comment type="caution">
    <text evidence="6">The sequence shown here is derived from an EMBL/GenBank/DDBJ whole genome shotgun (WGS) entry which is preliminary data.</text>
</comment>
<dbReference type="PANTHER" id="PTHR12883">
    <property type="entry name" value="ADIPOCYTE-SPECIFIC PROTEIN 4-RELATED"/>
    <property type="match status" value="1"/>
</dbReference>
<dbReference type="AlphaFoldDB" id="A0A9P5D071"/>
<feature type="compositionally biased region" description="Basic and acidic residues" evidence="5">
    <location>
        <begin position="422"/>
        <end position="438"/>
    </location>
</feature>
<evidence type="ECO:0000313" key="7">
    <source>
        <dbReference type="Proteomes" id="UP000749293"/>
    </source>
</evidence>
<feature type="region of interest" description="Disordered" evidence="5">
    <location>
        <begin position="219"/>
        <end position="239"/>
    </location>
</feature>
<dbReference type="GO" id="GO:0032469">
    <property type="term" value="P:endoplasmic reticulum calcium ion homeostasis"/>
    <property type="evidence" value="ECO:0007669"/>
    <property type="project" value="InterPro"/>
</dbReference>
<evidence type="ECO:0008006" key="8">
    <source>
        <dbReference type="Google" id="ProtNLM"/>
    </source>
</evidence>
<protein>
    <recommendedName>
        <fullName evidence="8">DUF1682 family protein</fullName>
    </recommendedName>
</protein>
<dbReference type="GO" id="GO:0016020">
    <property type="term" value="C:membrane"/>
    <property type="evidence" value="ECO:0007669"/>
    <property type="project" value="UniProtKB-SubCell"/>
</dbReference>
<keyword evidence="7" id="KW-1185">Reference proteome</keyword>
<reference evidence="6" key="1">
    <citation type="submission" date="2020-03" db="EMBL/GenBank/DDBJ databases">
        <title>Site-based positive gene gene selection in Geosmithia morbida across the United States reveals a broad range of putative effectors and factors for local host and environmental adapation.</title>
        <authorList>
            <person name="Onufrak A."/>
            <person name="Murdoch R.W."/>
            <person name="Gazis R."/>
            <person name="Huff M."/>
            <person name="Staton M."/>
            <person name="Klingeman W."/>
            <person name="Hadziabdic D."/>
        </authorList>
    </citation>
    <scope>NUCLEOTIDE SEQUENCE</scope>
    <source>
        <strain evidence="6">1262</strain>
    </source>
</reference>
<dbReference type="PANTHER" id="PTHR12883:SF0">
    <property type="entry name" value="PAT COMPLEX SUBUNIT CCDC47"/>
    <property type="match status" value="1"/>
</dbReference>
<accession>A0A9P5D071</accession>
<evidence type="ECO:0000256" key="1">
    <source>
        <dbReference type="ARBA" id="ARBA00004167"/>
    </source>
</evidence>
<dbReference type="EMBL" id="JAANYQ010000013">
    <property type="protein sequence ID" value="KAF4121307.1"/>
    <property type="molecule type" value="Genomic_DNA"/>
</dbReference>
<keyword evidence="4" id="KW-0472">Membrane</keyword>
<dbReference type="GO" id="GO:0005783">
    <property type="term" value="C:endoplasmic reticulum"/>
    <property type="evidence" value="ECO:0007669"/>
    <property type="project" value="InterPro"/>
</dbReference>